<protein>
    <submittedName>
        <fullName evidence="1">Uncharacterized protein</fullName>
    </submittedName>
</protein>
<accession>A0A285TSK9</accession>
<gene>
    <name evidence="1" type="ORF">SAMN05428964_105239</name>
</gene>
<evidence type="ECO:0000313" key="1">
    <source>
        <dbReference type="EMBL" id="SOC26950.1"/>
    </source>
</evidence>
<name>A0A285TSK9_9PROT</name>
<dbReference type="EMBL" id="OBMM01000005">
    <property type="protein sequence ID" value="SOC26950.1"/>
    <property type="molecule type" value="Genomic_DNA"/>
</dbReference>
<proteinExistence type="predicted"/>
<dbReference type="Proteomes" id="UP000219068">
    <property type="component" value="Unassembled WGS sequence"/>
</dbReference>
<organism evidence="1 2">
    <name type="scientific">Thalassospira xiamenensis</name>
    <dbReference type="NCBI Taxonomy" id="220697"/>
    <lineage>
        <taxon>Bacteria</taxon>
        <taxon>Pseudomonadati</taxon>
        <taxon>Pseudomonadota</taxon>
        <taxon>Alphaproteobacteria</taxon>
        <taxon>Rhodospirillales</taxon>
        <taxon>Thalassospiraceae</taxon>
        <taxon>Thalassospira</taxon>
    </lineage>
</organism>
<dbReference type="AlphaFoldDB" id="A0A285TSK9"/>
<reference evidence="1 2" key="1">
    <citation type="submission" date="2017-08" db="EMBL/GenBank/DDBJ databases">
        <authorList>
            <person name="de Groot N.N."/>
        </authorList>
    </citation>
    <scope>NUCLEOTIDE SEQUENCE [LARGE SCALE GENOMIC DNA]</scope>
    <source>
        <strain evidence="1 2">USBA 78</strain>
    </source>
</reference>
<sequence>MGTNMCESETRIKAFVEQWSSMHGHGDSIQVLNPGSELEVELKASELRLVLQNQHDLREVVTSLLAYIDAIPSETVANFPTMPGVDRDYVEFVLENDEEALEAYRSPTEAEKLAASGMRR</sequence>
<evidence type="ECO:0000313" key="2">
    <source>
        <dbReference type="Proteomes" id="UP000219068"/>
    </source>
</evidence>